<accession>A0ABR7T0P0</accession>
<organism evidence="1 2">
    <name type="scientific">Heliobacterium chlorum</name>
    <dbReference type="NCBI Taxonomy" id="2698"/>
    <lineage>
        <taxon>Bacteria</taxon>
        <taxon>Bacillati</taxon>
        <taxon>Bacillota</taxon>
        <taxon>Clostridia</taxon>
        <taxon>Eubacteriales</taxon>
        <taxon>Heliobacteriaceae</taxon>
        <taxon>Heliobacterium</taxon>
    </lineage>
</organism>
<protein>
    <submittedName>
        <fullName evidence="1">Uncharacterized protein</fullName>
    </submittedName>
</protein>
<sequence length="241" mass="25811">MGLRQNKNSHLFMIGGPYAWGEIPDTQAFGFDPQRKVERRGNNTFGGRGPVAITDNYEGVTGSFEVEGTRGEKTALAYANRKQPSAFINDPPHTNMPIYLVSKDFDDDGVTPLGGSVIDTAKIGNKQRGVRTGNVQFPFEALTYAEVFDKEIIIQEFDGEATAVTTLDLSDDAAPLDDGNGGTFYAILVLIQAQNSKQVKRLTKGTAAAAGVYTETASAITLHSSDGLGPNTKAIVVYAKA</sequence>
<keyword evidence="2" id="KW-1185">Reference proteome</keyword>
<reference evidence="1 2" key="1">
    <citation type="submission" date="2020-07" db="EMBL/GenBank/DDBJ databases">
        <title>Draft whole-genome sequence of Heliobacterium chlorum DSM 3682, type strain.</title>
        <authorList>
            <person name="Kyndt J.A."/>
            <person name="Meyer T.E."/>
            <person name="Imhoff J.F."/>
        </authorList>
    </citation>
    <scope>NUCLEOTIDE SEQUENCE [LARGE SCALE GENOMIC DNA]</scope>
    <source>
        <strain evidence="1 2">DSM 3682</strain>
    </source>
</reference>
<evidence type="ECO:0000313" key="1">
    <source>
        <dbReference type="EMBL" id="MBC9783548.1"/>
    </source>
</evidence>
<name>A0ABR7T0P0_HELCL</name>
<dbReference type="RefSeq" id="WP_188038705.1">
    <property type="nucleotide sequence ID" value="NZ_JACVHF010000002.1"/>
</dbReference>
<comment type="caution">
    <text evidence="1">The sequence shown here is derived from an EMBL/GenBank/DDBJ whole genome shotgun (WGS) entry which is preliminary data.</text>
</comment>
<gene>
    <name evidence="1" type="ORF">H1S01_03350</name>
</gene>
<evidence type="ECO:0000313" key="2">
    <source>
        <dbReference type="Proteomes" id="UP000617402"/>
    </source>
</evidence>
<proteinExistence type="predicted"/>
<dbReference type="EMBL" id="JACVHF010000002">
    <property type="protein sequence ID" value="MBC9783548.1"/>
    <property type="molecule type" value="Genomic_DNA"/>
</dbReference>
<dbReference type="Proteomes" id="UP000617402">
    <property type="component" value="Unassembled WGS sequence"/>
</dbReference>